<keyword evidence="4" id="KW-1185">Reference proteome</keyword>
<comment type="caution">
    <text evidence="3">The sequence shown here is derived from an EMBL/GenBank/DDBJ whole genome shotgun (WGS) entry which is preliminary data.</text>
</comment>
<dbReference type="Pfam" id="PF09982">
    <property type="entry name" value="LpxR"/>
    <property type="match status" value="1"/>
</dbReference>
<accession>A0ABR4WF72</accession>
<evidence type="ECO:0008006" key="5">
    <source>
        <dbReference type="Google" id="ProtNLM"/>
    </source>
</evidence>
<proteinExistence type="predicted"/>
<feature type="region of interest" description="Disordered" evidence="1">
    <location>
        <begin position="33"/>
        <end position="58"/>
    </location>
</feature>
<feature type="signal peptide" evidence="2">
    <location>
        <begin position="1"/>
        <end position="20"/>
    </location>
</feature>
<evidence type="ECO:0000256" key="1">
    <source>
        <dbReference type="SAM" id="MobiDB-lite"/>
    </source>
</evidence>
<dbReference type="Gene3D" id="2.40.128.140">
    <property type="entry name" value="Outer membrane protein"/>
    <property type="match status" value="1"/>
</dbReference>
<dbReference type="InterPro" id="IPR018707">
    <property type="entry name" value="LpxR"/>
</dbReference>
<dbReference type="RefSeq" id="WP_052042556.1">
    <property type="nucleotide sequence ID" value="NZ_ARXU01000003.1"/>
</dbReference>
<dbReference type="Proteomes" id="UP000029443">
    <property type="component" value="Unassembled WGS sequence"/>
</dbReference>
<reference evidence="3 4" key="1">
    <citation type="submission" date="2012-09" db="EMBL/GenBank/DDBJ databases">
        <title>Genome Sequence of alkane-degrading Bacterium Alcanivorax jadensis T9.</title>
        <authorList>
            <person name="Lai Q."/>
            <person name="Shao Z."/>
        </authorList>
    </citation>
    <scope>NUCLEOTIDE SEQUENCE [LARGE SCALE GENOMIC DNA]</scope>
    <source>
        <strain evidence="3 4">T9</strain>
    </source>
</reference>
<evidence type="ECO:0000256" key="2">
    <source>
        <dbReference type="SAM" id="SignalP"/>
    </source>
</evidence>
<protein>
    <recommendedName>
        <fullName evidence="5">Lipid A deacylase LpxR family protein</fullName>
    </recommendedName>
</protein>
<feature type="chain" id="PRO_5045910401" description="Lipid A deacylase LpxR family protein" evidence="2">
    <location>
        <begin position="21"/>
        <end position="370"/>
    </location>
</feature>
<sequence length="370" mass="40560">MTGLLVILLASLAVPGTSSGATNVDTVQLARAGDPAFEEQRPPRPRTNPAQERETGSWSLTLDNDLLVPGSRDQDYTYGISVAATGTRARDFALSLNTPLTWIDRLTGVEGITNSNVRGHSFEAGIFGFTPEDKEAEAPLYDDRPYASLLYVSSSRVQVDPAKQVAWHSSLTVGAMGLDLAGDIQNGVHKVIGSDRAEGWEHQVSDGGEPTFRYAVARQKILPVSTDNLEVKSTVEGSLGYLTEARWSLSFRAGRLHTPWWQTSSELAHYGERNNATAMSQDHEHYLWGGIALVGRAYNAFLQGQFRDSEVSYDSNELNHGVAEAWLGYTWAFSDGYRLSYVLRGHTSELKDGVGDRNVLWGGLVFAKTF</sequence>
<gene>
    <name evidence="3" type="ORF">T9A_01292</name>
</gene>
<evidence type="ECO:0000313" key="4">
    <source>
        <dbReference type="Proteomes" id="UP000029443"/>
    </source>
</evidence>
<name>A0ABR4WF72_9GAMM</name>
<evidence type="ECO:0000313" key="3">
    <source>
        <dbReference type="EMBL" id="KGD62083.1"/>
    </source>
</evidence>
<organism evidence="3 4">
    <name type="scientific">Alcanivorax jadensis T9</name>
    <dbReference type="NCBI Taxonomy" id="1177181"/>
    <lineage>
        <taxon>Bacteria</taxon>
        <taxon>Pseudomonadati</taxon>
        <taxon>Pseudomonadota</taxon>
        <taxon>Gammaproteobacteria</taxon>
        <taxon>Oceanospirillales</taxon>
        <taxon>Alcanivoracaceae</taxon>
        <taxon>Alcanivorax</taxon>
    </lineage>
</organism>
<dbReference type="EMBL" id="ARXU01000003">
    <property type="protein sequence ID" value="KGD62083.1"/>
    <property type="molecule type" value="Genomic_DNA"/>
</dbReference>
<keyword evidence="2" id="KW-0732">Signal</keyword>
<dbReference type="InterPro" id="IPR037107">
    <property type="entry name" value="Put_OMP_sf"/>
</dbReference>